<dbReference type="EMBL" id="ML208405">
    <property type="protein sequence ID" value="TFK66454.1"/>
    <property type="molecule type" value="Genomic_DNA"/>
</dbReference>
<reference evidence="1 2" key="1">
    <citation type="journal article" date="2019" name="Nat. Ecol. Evol.">
        <title>Megaphylogeny resolves global patterns of mushroom evolution.</title>
        <authorList>
            <person name="Varga T."/>
            <person name="Krizsan K."/>
            <person name="Foldi C."/>
            <person name="Dima B."/>
            <person name="Sanchez-Garcia M."/>
            <person name="Sanchez-Ramirez S."/>
            <person name="Szollosi G.J."/>
            <person name="Szarkandi J.G."/>
            <person name="Papp V."/>
            <person name="Albert L."/>
            <person name="Andreopoulos W."/>
            <person name="Angelini C."/>
            <person name="Antonin V."/>
            <person name="Barry K.W."/>
            <person name="Bougher N.L."/>
            <person name="Buchanan P."/>
            <person name="Buyck B."/>
            <person name="Bense V."/>
            <person name="Catcheside P."/>
            <person name="Chovatia M."/>
            <person name="Cooper J."/>
            <person name="Damon W."/>
            <person name="Desjardin D."/>
            <person name="Finy P."/>
            <person name="Geml J."/>
            <person name="Haridas S."/>
            <person name="Hughes K."/>
            <person name="Justo A."/>
            <person name="Karasinski D."/>
            <person name="Kautmanova I."/>
            <person name="Kiss B."/>
            <person name="Kocsube S."/>
            <person name="Kotiranta H."/>
            <person name="LaButti K.M."/>
            <person name="Lechner B.E."/>
            <person name="Liimatainen K."/>
            <person name="Lipzen A."/>
            <person name="Lukacs Z."/>
            <person name="Mihaltcheva S."/>
            <person name="Morgado L.N."/>
            <person name="Niskanen T."/>
            <person name="Noordeloos M.E."/>
            <person name="Ohm R.A."/>
            <person name="Ortiz-Santana B."/>
            <person name="Ovrebo C."/>
            <person name="Racz N."/>
            <person name="Riley R."/>
            <person name="Savchenko A."/>
            <person name="Shiryaev A."/>
            <person name="Soop K."/>
            <person name="Spirin V."/>
            <person name="Szebenyi C."/>
            <person name="Tomsovsky M."/>
            <person name="Tulloss R.E."/>
            <person name="Uehling J."/>
            <person name="Grigoriev I.V."/>
            <person name="Vagvolgyi C."/>
            <person name="Papp T."/>
            <person name="Martin F.M."/>
            <person name="Miettinen O."/>
            <person name="Hibbett D.S."/>
            <person name="Nagy L.G."/>
        </authorList>
    </citation>
    <scope>NUCLEOTIDE SEQUENCE [LARGE SCALE GENOMIC DNA]</scope>
    <source>
        <strain evidence="1 2">NL-1719</strain>
    </source>
</reference>
<keyword evidence="2" id="KW-1185">Reference proteome</keyword>
<organism evidence="1 2">
    <name type="scientific">Pluteus cervinus</name>
    <dbReference type="NCBI Taxonomy" id="181527"/>
    <lineage>
        <taxon>Eukaryota</taxon>
        <taxon>Fungi</taxon>
        <taxon>Dikarya</taxon>
        <taxon>Basidiomycota</taxon>
        <taxon>Agaricomycotina</taxon>
        <taxon>Agaricomycetes</taxon>
        <taxon>Agaricomycetidae</taxon>
        <taxon>Agaricales</taxon>
        <taxon>Pluteineae</taxon>
        <taxon>Pluteaceae</taxon>
        <taxon>Pluteus</taxon>
    </lineage>
</organism>
<protein>
    <submittedName>
        <fullName evidence="1">Uncharacterized protein</fullName>
    </submittedName>
</protein>
<sequence length="575" mass="67207">MDLEVKDEVFCLLGLPAEVIDDILGHVPLHRDLLNFALASRSCSSLAIPRHTEYRVVHFPYGDMDPTWTHLSRRTDLAIGIREIHILFEAAPIPDEYHSRPAFHFPNRFFDPDLDLKDKDLRLQEEIFKALSSMAKLKKVHWNWVPQRSIHLIPKVLEVLKTIPTFQHFSFNYSKEFGTDDDDIAMTSRIIHGYVLFRWRSPCSKISRCEQLWEIPNLESLSLEGSTWTSLSRITKGRSLMLKWLQSLWSLQFLRMDVKPFLTYCDDLTFPCLRGLDVRNEAVFDDQVINFLQRHPGIEELVIPLRTIPKIQRDFLPNLRRLSCQPDALYSLEANSNRWDSTGNPNWRLEYLHLPHSWYGNSIYGDKNLVNALCGLTFFDHTTLRVLSIHPPGSASAFIQLAKSFPMIEEIRLSSRASTCTFPDMLQVFSHFSNLRIIHGDSIWIDFSFDGFLDMVIEDSKCPEKNPPSPNDPKTDFALNACTDPENMLFGKLYDEEGRWTINTEVNHRILALARRCKKLERLDSYLEKEVVYIRRKKVNWEKVKPMADWLRVENEQVRSEWEEIEYSMEARCSR</sequence>
<name>A0ACD3AMI2_9AGAR</name>
<evidence type="ECO:0000313" key="2">
    <source>
        <dbReference type="Proteomes" id="UP000308600"/>
    </source>
</evidence>
<dbReference type="Proteomes" id="UP000308600">
    <property type="component" value="Unassembled WGS sequence"/>
</dbReference>
<proteinExistence type="predicted"/>
<accession>A0ACD3AMI2</accession>
<evidence type="ECO:0000313" key="1">
    <source>
        <dbReference type="EMBL" id="TFK66454.1"/>
    </source>
</evidence>
<gene>
    <name evidence="1" type="ORF">BDN72DRAFT_899850</name>
</gene>